<dbReference type="EMBL" id="JAACXV010000003">
    <property type="protein sequence ID" value="KAF7287781.1"/>
    <property type="molecule type" value="Genomic_DNA"/>
</dbReference>
<dbReference type="SMART" id="SM00838">
    <property type="entry name" value="EFG_C"/>
    <property type="match status" value="1"/>
</dbReference>
<dbReference type="Proteomes" id="UP000625711">
    <property type="component" value="Unassembled WGS sequence"/>
</dbReference>
<reference evidence="3" key="1">
    <citation type="submission" date="2020-08" db="EMBL/GenBank/DDBJ databases">
        <title>Genome sequencing and assembly of the red palm weevil Rhynchophorus ferrugineus.</title>
        <authorList>
            <person name="Dias G.B."/>
            <person name="Bergman C.M."/>
            <person name="Manee M."/>
        </authorList>
    </citation>
    <scope>NUCLEOTIDE SEQUENCE</scope>
    <source>
        <strain evidence="3">AA-2017</strain>
        <tissue evidence="3">Whole larva</tissue>
    </source>
</reference>
<keyword evidence="1" id="KW-0812">Transmembrane</keyword>
<dbReference type="GO" id="GO:0042256">
    <property type="term" value="P:cytosolic ribosome assembly"/>
    <property type="evidence" value="ECO:0007669"/>
    <property type="project" value="TreeGrafter"/>
</dbReference>
<dbReference type="SUPFAM" id="SSF54980">
    <property type="entry name" value="EF-G C-terminal domain-like"/>
    <property type="match status" value="1"/>
</dbReference>
<evidence type="ECO:0000313" key="3">
    <source>
        <dbReference type="EMBL" id="KAF7287781.1"/>
    </source>
</evidence>
<evidence type="ECO:0000259" key="2">
    <source>
        <dbReference type="SMART" id="SM00838"/>
    </source>
</evidence>
<protein>
    <recommendedName>
        <fullName evidence="2">Elongation factor EFG domain-containing protein</fullName>
    </recommendedName>
</protein>
<gene>
    <name evidence="3" type="ORF">GWI33_003413</name>
</gene>
<keyword evidence="1" id="KW-1133">Transmembrane helix</keyword>
<evidence type="ECO:0000313" key="4">
    <source>
        <dbReference type="Proteomes" id="UP000625711"/>
    </source>
</evidence>
<accession>A0A834IX19</accession>
<dbReference type="GO" id="GO:0003924">
    <property type="term" value="F:GTPase activity"/>
    <property type="evidence" value="ECO:0007669"/>
    <property type="project" value="TreeGrafter"/>
</dbReference>
<dbReference type="InterPro" id="IPR000640">
    <property type="entry name" value="EFG_V-like"/>
</dbReference>
<organism evidence="3 4">
    <name type="scientific">Rhynchophorus ferrugineus</name>
    <name type="common">Red palm weevil</name>
    <name type="synonym">Curculio ferrugineus</name>
    <dbReference type="NCBI Taxonomy" id="354439"/>
    <lineage>
        <taxon>Eukaryota</taxon>
        <taxon>Metazoa</taxon>
        <taxon>Ecdysozoa</taxon>
        <taxon>Arthropoda</taxon>
        <taxon>Hexapoda</taxon>
        <taxon>Insecta</taxon>
        <taxon>Pterygota</taxon>
        <taxon>Neoptera</taxon>
        <taxon>Endopterygota</taxon>
        <taxon>Coleoptera</taxon>
        <taxon>Polyphaga</taxon>
        <taxon>Cucujiformia</taxon>
        <taxon>Curculionidae</taxon>
        <taxon>Dryophthorinae</taxon>
        <taxon>Rhynchophorus</taxon>
    </lineage>
</organism>
<name>A0A834IX19_RHYFE</name>
<feature type="domain" description="Elongation factor EFG" evidence="2">
    <location>
        <begin position="1"/>
        <end position="85"/>
    </location>
</feature>
<dbReference type="OrthoDB" id="364892at2759"/>
<dbReference type="Gene3D" id="3.30.70.240">
    <property type="match status" value="1"/>
</dbReference>
<sequence length="92" mass="10409">MAFNINTRTKTRGKVYTVISKRHGRVLEAVGMDEREKSFLVQAQIPVIESEGFANEIRKTTSGQANPSLRFSHYEVIVISLLITNFLTILIN</sequence>
<keyword evidence="4" id="KW-1185">Reference proteome</keyword>
<proteinExistence type="predicted"/>
<dbReference type="AlphaFoldDB" id="A0A834IX19"/>
<dbReference type="GO" id="GO:0043022">
    <property type="term" value="F:ribosome binding"/>
    <property type="evidence" value="ECO:0007669"/>
    <property type="project" value="TreeGrafter"/>
</dbReference>
<dbReference type="PANTHER" id="PTHR42908">
    <property type="entry name" value="TRANSLATION ELONGATION FACTOR-RELATED"/>
    <property type="match status" value="1"/>
</dbReference>
<dbReference type="InterPro" id="IPR035647">
    <property type="entry name" value="EFG_III/V"/>
</dbReference>
<dbReference type="Pfam" id="PF00679">
    <property type="entry name" value="EFG_C"/>
    <property type="match status" value="1"/>
</dbReference>
<dbReference type="GO" id="GO:0005829">
    <property type="term" value="C:cytosol"/>
    <property type="evidence" value="ECO:0007669"/>
    <property type="project" value="TreeGrafter"/>
</dbReference>
<evidence type="ECO:0000256" key="1">
    <source>
        <dbReference type="SAM" id="Phobius"/>
    </source>
</evidence>
<dbReference type="PANTHER" id="PTHR42908:SF3">
    <property type="entry name" value="ELONGATION FACTOR-LIKE GTPASE 1"/>
    <property type="match status" value="1"/>
</dbReference>
<dbReference type="GO" id="GO:1990904">
    <property type="term" value="C:ribonucleoprotein complex"/>
    <property type="evidence" value="ECO:0007669"/>
    <property type="project" value="TreeGrafter"/>
</dbReference>
<feature type="transmembrane region" description="Helical" evidence="1">
    <location>
        <begin position="71"/>
        <end position="91"/>
    </location>
</feature>
<keyword evidence="1" id="KW-0472">Membrane</keyword>
<comment type="caution">
    <text evidence="3">The sequence shown here is derived from an EMBL/GenBank/DDBJ whole genome shotgun (WGS) entry which is preliminary data.</text>
</comment>